<dbReference type="RefSeq" id="WP_202690428.1">
    <property type="nucleotide sequence ID" value="NZ_JAESVN010000043.1"/>
</dbReference>
<keyword evidence="1" id="KW-0175">Coiled coil</keyword>
<dbReference type="Gene3D" id="3.30.420.10">
    <property type="entry name" value="Ribonuclease H-like superfamily/Ribonuclease H"/>
    <property type="match status" value="1"/>
</dbReference>
<feature type="coiled-coil region" evidence="1">
    <location>
        <begin position="56"/>
        <end position="83"/>
    </location>
</feature>
<sequence length="362" mass="41853">MRKSRFTEPQIMAVLRQAESGVAVPELCREHGISTASFYKWRSKYGGMDASMMSQMKVLEDENRRLKRMFADLSMQAELLKEALGKKLTRPAQRRELAEKAVATKGVSIALACRAFSVSETCFRYSPKRDAENEFIADLLEGLTKAHRTWGFGLCFLHMRNVQGHPWNHKRVHRIYCELELNLRIKPRRRIKRDKPDALSVPKAPNTVWSMDFMADRLADGRQFRLLNVLDDFNREGLGIEVDFSLPAERVVRALNQIIEWRGKPLAIRVDNGPEYISSTLMIWAEKQGIVLNHIQPGQPQQNAYVERYNRTVRNEWLDLYIFETIEEAQEIATDWLWTYNNERPNMGIGGITPAQKLKMAA</sequence>
<dbReference type="Proteomes" id="UP000648908">
    <property type="component" value="Unassembled WGS sequence"/>
</dbReference>
<dbReference type="InterPro" id="IPR001584">
    <property type="entry name" value="Integrase_cat-core"/>
</dbReference>
<proteinExistence type="predicted"/>
<evidence type="ECO:0000259" key="2">
    <source>
        <dbReference type="PROSITE" id="PS50994"/>
    </source>
</evidence>
<organism evidence="3 4">
    <name type="scientific">Szabonella alba</name>
    <dbReference type="NCBI Taxonomy" id="2804194"/>
    <lineage>
        <taxon>Bacteria</taxon>
        <taxon>Pseudomonadati</taxon>
        <taxon>Pseudomonadota</taxon>
        <taxon>Alphaproteobacteria</taxon>
        <taxon>Rhodobacterales</taxon>
        <taxon>Paracoccaceae</taxon>
        <taxon>Szabonella</taxon>
    </lineage>
</organism>
<keyword evidence="4" id="KW-1185">Reference proteome</keyword>
<dbReference type="NCBIfam" id="NF033516">
    <property type="entry name" value="transpos_IS3"/>
    <property type="match status" value="1"/>
</dbReference>
<dbReference type="InterPro" id="IPR036397">
    <property type="entry name" value="RNaseH_sf"/>
</dbReference>
<dbReference type="SUPFAM" id="SSF53098">
    <property type="entry name" value="Ribonuclease H-like"/>
    <property type="match status" value="1"/>
</dbReference>
<dbReference type="InterPro" id="IPR002514">
    <property type="entry name" value="Transposase_8"/>
</dbReference>
<dbReference type="GO" id="GO:0003677">
    <property type="term" value="F:DNA binding"/>
    <property type="evidence" value="ECO:0007669"/>
    <property type="project" value="InterPro"/>
</dbReference>
<gene>
    <name evidence="3" type="ORF">JL811_19835</name>
</gene>
<evidence type="ECO:0000256" key="1">
    <source>
        <dbReference type="SAM" id="Coils"/>
    </source>
</evidence>
<dbReference type="GO" id="GO:0015074">
    <property type="term" value="P:DNA integration"/>
    <property type="evidence" value="ECO:0007669"/>
    <property type="project" value="InterPro"/>
</dbReference>
<dbReference type="Pfam" id="PF13683">
    <property type="entry name" value="rve_3"/>
    <property type="match status" value="1"/>
</dbReference>
<protein>
    <submittedName>
        <fullName evidence="3">IS3 family transposase</fullName>
    </submittedName>
</protein>
<dbReference type="EMBL" id="JAESVN010000043">
    <property type="protein sequence ID" value="MBL4919453.1"/>
    <property type="molecule type" value="Genomic_DNA"/>
</dbReference>
<reference evidence="3" key="1">
    <citation type="submission" date="2021-01" db="EMBL/GenBank/DDBJ databases">
        <title>Tabrizicola alba sp. nov. a motile alkaliphilic bacterium isolated from a soda lake.</title>
        <authorList>
            <person name="Szuroczki S."/>
            <person name="Abbaszade G."/>
            <person name="Schumann P."/>
            <person name="Toth E."/>
        </authorList>
    </citation>
    <scope>NUCLEOTIDE SEQUENCE</scope>
    <source>
        <strain evidence="3">DMG-N-6</strain>
    </source>
</reference>
<feature type="domain" description="Integrase catalytic" evidence="2">
    <location>
        <begin position="201"/>
        <end position="362"/>
    </location>
</feature>
<dbReference type="Pfam" id="PF01527">
    <property type="entry name" value="HTH_Tnp_1"/>
    <property type="match status" value="1"/>
</dbReference>
<dbReference type="PROSITE" id="PS50994">
    <property type="entry name" value="INTEGRASE"/>
    <property type="match status" value="1"/>
</dbReference>
<dbReference type="PANTHER" id="PTHR47515:SF2">
    <property type="entry name" value="INTEGRASE CORE DOMAIN PROTEIN"/>
    <property type="match status" value="1"/>
</dbReference>
<dbReference type="InterPro" id="IPR012337">
    <property type="entry name" value="RNaseH-like_sf"/>
</dbReference>
<accession>A0A8K0VFS6</accession>
<dbReference type="InterPro" id="IPR009057">
    <property type="entry name" value="Homeodomain-like_sf"/>
</dbReference>
<evidence type="ECO:0000313" key="3">
    <source>
        <dbReference type="EMBL" id="MBL4919453.1"/>
    </source>
</evidence>
<dbReference type="GO" id="GO:0004803">
    <property type="term" value="F:transposase activity"/>
    <property type="evidence" value="ECO:0007669"/>
    <property type="project" value="InterPro"/>
</dbReference>
<name>A0A8K0VFS6_9RHOB</name>
<comment type="caution">
    <text evidence="3">The sequence shown here is derived from an EMBL/GenBank/DDBJ whole genome shotgun (WGS) entry which is preliminary data.</text>
</comment>
<dbReference type="AlphaFoldDB" id="A0A8K0VFS6"/>
<dbReference type="InterPro" id="IPR048020">
    <property type="entry name" value="Transpos_IS3"/>
</dbReference>
<evidence type="ECO:0000313" key="4">
    <source>
        <dbReference type="Proteomes" id="UP000648908"/>
    </source>
</evidence>
<dbReference type="GO" id="GO:0006313">
    <property type="term" value="P:DNA transposition"/>
    <property type="evidence" value="ECO:0007669"/>
    <property type="project" value="InterPro"/>
</dbReference>
<dbReference type="SUPFAM" id="SSF46689">
    <property type="entry name" value="Homeodomain-like"/>
    <property type="match status" value="1"/>
</dbReference>
<dbReference type="PANTHER" id="PTHR47515">
    <property type="entry name" value="LOW CALCIUM RESPONSE LOCUS PROTEIN T"/>
    <property type="match status" value="1"/>
</dbReference>